<evidence type="ECO:0000313" key="3">
    <source>
        <dbReference type="Proteomes" id="UP000501451"/>
    </source>
</evidence>
<feature type="region of interest" description="Disordered" evidence="1">
    <location>
        <begin position="98"/>
        <end position="140"/>
    </location>
</feature>
<protein>
    <submittedName>
        <fullName evidence="2">DUF2188 domain-containing protein</fullName>
    </submittedName>
</protein>
<evidence type="ECO:0000256" key="1">
    <source>
        <dbReference type="SAM" id="MobiDB-lite"/>
    </source>
</evidence>
<dbReference type="EMBL" id="CP049740">
    <property type="protein sequence ID" value="QII82272.1"/>
    <property type="molecule type" value="Genomic_DNA"/>
</dbReference>
<keyword evidence="3" id="KW-1185">Reference proteome</keyword>
<dbReference type="Proteomes" id="UP000501451">
    <property type="component" value="Chromosome"/>
</dbReference>
<feature type="region of interest" description="Disordered" evidence="1">
    <location>
        <begin position="52"/>
        <end position="79"/>
    </location>
</feature>
<dbReference type="RefSeq" id="WP_166162429.1">
    <property type="nucleotide sequence ID" value="NZ_CP049740.1"/>
</dbReference>
<dbReference type="AlphaFoldDB" id="A0A6G7KAL8"/>
<reference evidence="2 3" key="1">
    <citation type="journal article" date="2017" name="Int. J. Syst. Evol. Microbiol.">
        <title>Jeotgalibaca porci sp. nov. and Jeotgalibaca arthritidis sp. nov., isolated from pigs, and emended description of the genus Jeotgalibaca.</title>
        <authorList>
            <person name="Zamora L."/>
            <person name="Perez-Sancho M."/>
            <person name="Dominguez L."/>
            <person name="Fernandez-Garayzabal J.F."/>
            <person name="Vela A.I."/>
        </authorList>
    </citation>
    <scope>NUCLEOTIDE SEQUENCE [LARGE SCALE GENOMIC DNA]</scope>
    <source>
        <strain evidence="2 3">CECT 9157</strain>
    </source>
</reference>
<feature type="compositionally biased region" description="Basic and acidic residues" evidence="1">
    <location>
        <begin position="61"/>
        <end position="73"/>
    </location>
</feature>
<dbReference type="InterPro" id="IPR018691">
    <property type="entry name" value="DUF2188"/>
</dbReference>
<gene>
    <name evidence="2" type="ORF">G7057_07400</name>
</gene>
<name>A0A6G7KAL8_9LACT</name>
<accession>A0A6G7KAL8</accession>
<evidence type="ECO:0000313" key="2">
    <source>
        <dbReference type="EMBL" id="QII82272.1"/>
    </source>
</evidence>
<dbReference type="KEGG" id="jar:G7057_07400"/>
<feature type="compositionally biased region" description="Basic and acidic residues" evidence="1">
    <location>
        <begin position="113"/>
        <end position="127"/>
    </location>
</feature>
<proteinExistence type="predicted"/>
<sequence length="140" mass="15943">MPWTENDYPNSWKNFDQTTRLKAIDIANAMLADGYKESDAIPIATAKAKEWAEDATSSDKQQLKEKDITDHQADANNKGADYIEKDVHVRYVEEDDHWEVKTEGAKQASDTFSTKKEAENRAKEIAANRDTQVISHKKNE</sequence>
<organism evidence="2 3">
    <name type="scientific">Jeotgalibaca arthritidis</name>
    <dbReference type="NCBI Taxonomy" id="1868794"/>
    <lineage>
        <taxon>Bacteria</taxon>
        <taxon>Bacillati</taxon>
        <taxon>Bacillota</taxon>
        <taxon>Bacilli</taxon>
        <taxon>Lactobacillales</taxon>
        <taxon>Carnobacteriaceae</taxon>
        <taxon>Jeotgalibaca</taxon>
    </lineage>
</organism>
<dbReference type="Pfam" id="PF09954">
    <property type="entry name" value="DUF2188"/>
    <property type="match status" value="1"/>
</dbReference>